<sequence length="435" mass="46966">MFKVSGCASMVRAAVFALLGILVSACATDQHYWAPPLDAVRIQESRSANCVDNEILLAGRDALAVVEQTRRDPDNAIEKIFAEMTVSAVIGEIAYCDSMEGEEEEKIQAALSDFGALSYNAAYLRPRLSSLTTFPSVYLLSKPSSHRIIVYFPGIDAAAGPGDLLQSLKAGAAEDQPVAGQPYIPRGHGGFREGIAILINDGFFLQAKSLAELEEECSQSAKSDRAPDRKTVSLAGFICTYDVADPTRSDPIELVVAGHSLGAGVAQSALGAFNGMTWIREPAGGWAVAAPERNWPFRVRAAYLYSPPLALYPRDEGCNRVSGGAVNPIDVYTVHGLTDLTYSIIKEGDPVPNLWRPGGPSINCVEGNHFGKMVSIPRGEEPDIAARTPVTIKWDNPFPHRLQSYRKALANALRRTQDDRPGAKDEKISEPMGGY</sequence>
<dbReference type="RefSeq" id="WP_274493780.1">
    <property type="nucleotide sequence ID" value="NZ_CP118166.1"/>
</dbReference>
<feature type="region of interest" description="Disordered" evidence="1">
    <location>
        <begin position="413"/>
        <end position="435"/>
    </location>
</feature>
<feature type="compositionally biased region" description="Basic and acidic residues" evidence="1">
    <location>
        <begin position="415"/>
        <end position="429"/>
    </location>
</feature>
<proteinExistence type="predicted"/>
<evidence type="ECO:0000256" key="2">
    <source>
        <dbReference type="SAM" id="SignalP"/>
    </source>
</evidence>
<gene>
    <name evidence="3" type="ORF">PUV54_01670</name>
</gene>
<accession>A0AAE9ZIY4</accession>
<organism evidence="3 4">
    <name type="scientific">Hyphococcus flavus</name>
    <dbReference type="NCBI Taxonomy" id="1866326"/>
    <lineage>
        <taxon>Bacteria</taxon>
        <taxon>Pseudomonadati</taxon>
        <taxon>Pseudomonadota</taxon>
        <taxon>Alphaproteobacteria</taxon>
        <taxon>Parvularculales</taxon>
        <taxon>Parvularculaceae</taxon>
        <taxon>Hyphococcus</taxon>
    </lineage>
</organism>
<dbReference type="Proteomes" id="UP001214043">
    <property type="component" value="Chromosome"/>
</dbReference>
<evidence type="ECO:0000313" key="4">
    <source>
        <dbReference type="Proteomes" id="UP001214043"/>
    </source>
</evidence>
<protein>
    <recommendedName>
        <fullName evidence="5">Fungal lipase-like domain-containing protein</fullName>
    </recommendedName>
</protein>
<feature type="signal peptide" evidence="2">
    <location>
        <begin position="1"/>
        <end position="27"/>
    </location>
</feature>
<keyword evidence="2" id="KW-0732">Signal</keyword>
<dbReference type="KEGG" id="hfl:PUV54_01670"/>
<feature type="chain" id="PRO_5041974561" description="Fungal lipase-like domain-containing protein" evidence="2">
    <location>
        <begin position="28"/>
        <end position="435"/>
    </location>
</feature>
<reference evidence="3" key="1">
    <citation type="submission" date="2023-02" db="EMBL/GenBank/DDBJ databases">
        <title>Genome sequence of Hyphococcus flavus.</title>
        <authorList>
            <person name="Rong J.-C."/>
            <person name="Zhao Q."/>
            <person name="Yi M."/>
            <person name="Wu J.-Y."/>
        </authorList>
    </citation>
    <scope>NUCLEOTIDE SEQUENCE</scope>
    <source>
        <strain evidence="3">MCCC 1K03223</strain>
    </source>
</reference>
<evidence type="ECO:0000313" key="3">
    <source>
        <dbReference type="EMBL" id="WDI31896.1"/>
    </source>
</evidence>
<dbReference type="InterPro" id="IPR029058">
    <property type="entry name" value="AB_hydrolase_fold"/>
</dbReference>
<evidence type="ECO:0000256" key="1">
    <source>
        <dbReference type="SAM" id="MobiDB-lite"/>
    </source>
</evidence>
<dbReference type="AlphaFoldDB" id="A0AAE9ZIY4"/>
<keyword evidence="4" id="KW-1185">Reference proteome</keyword>
<dbReference type="SUPFAM" id="SSF53474">
    <property type="entry name" value="alpha/beta-Hydrolases"/>
    <property type="match status" value="1"/>
</dbReference>
<evidence type="ECO:0008006" key="5">
    <source>
        <dbReference type="Google" id="ProtNLM"/>
    </source>
</evidence>
<dbReference type="PROSITE" id="PS51257">
    <property type="entry name" value="PROKAR_LIPOPROTEIN"/>
    <property type="match status" value="1"/>
</dbReference>
<dbReference type="Gene3D" id="3.40.50.1820">
    <property type="entry name" value="alpha/beta hydrolase"/>
    <property type="match status" value="1"/>
</dbReference>
<name>A0AAE9ZIY4_9PROT</name>
<dbReference type="EMBL" id="CP118166">
    <property type="protein sequence ID" value="WDI31896.1"/>
    <property type="molecule type" value="Genomic_DNA"/>
</dbReference>